<protein>
    <recommendedName>
        <fullName evidence="3">Glycosyltransferase RgtA/B/C/D-like domain-containing protein</fullName>
    </recommendedName>
</protein>
<dbReference type="Pfam" id="PF11028">
    <property type="entry name" value="TMEM260-like"/>
    <property type="match status" value="1"/>
</dbReference>
<evidence type="ECO:0000313" key="2">
    <source>
        <dbReference type="EMBL" id="KKK64024.1"/>
    </source>
</evidence>
<proteinExistence type="predicted"/>
<dbReference type="EMBL" id="LAZR01061220">
    <property type="protein sequence ID" value="KKK64024.1"/>
    <property type="molecule type" value="Genomic_DNA"/>
</dbReference>
<name>A0A0F8ZC19_9ZZZZ</name>
<keyword evidence="1" id="KW-1133">Transmembrane helix</keyword>
<feature type="transmembrane region" description="Helical" evidence="1">
    <location>
        <begin position="93"/>
        <end position="113"/>
    </location>
</feature>
<feature type="transmembrane region" description="Helical" evidence="1">
    <location>
        <begin position="59"/>
        <end position="81"/>
    </location>
</feature>
<reference evidence="2" key="1">
    <citation type="journal article" date="2015" name="Nature">
        <title>Complex archaea that bridge the gap between prokaryotes and eukaryotes.</title>
        <authorList>
            <person name="Spang A."/>
            <person name="Saw J.H."/>
            <person name="Jorgensen S.L."/>
            <person name="Zaremba-Niedzwiedzka K."/>
            <person name="Martijn J."/>
            <person name="Lind A.E."/>
            <person name="van Eijk R."/>
            <person name="Schleper C."/>
            <person name="Guy L."/>
            <person name="Ettema T.J."/>
        </authorList>
    </citation>
    <scope>NUCLEOTIDE SEQUENCE</scope>
</reference>
<evidence type="ECO:0000256" key="1">
    <source>
        <dbReference type="SAM" id="Phobius"/>
    </source>
</evidence>
<gene>
    <name evidence="2" type="ORF">LCGC14_2988390</name>
</gene>
<feature type="transmembrane region" description="Helical" evidence="1">
    <location>
        <begin position="285"/>
        <end position="304"/>
    </location>
</feature>
<feature type="transmembrane region" description="Helical" evidence="1">
    <location>
        <begin position="208"/>
        <end position="226"/>
    </location>
</feature>
<sequence length="367" mass="40772">IGMVLVVDLAPDITWMNTDSDGAHYTLAAKYLTTAHHMSAPLYLLLGNLFLRLPFATEAWRMGLMSVLGTLGSVVFIYLIVSNLLKDNPRARIYAIISGLIYGSSALVISQSTVIETYTLSTMCGVGAYYFVVRKKWLWASVMLGLGLAIHPFLAFIVWAVLFIVNKEMRNWRRYMVTIAFFAFYLYIPLVGILGSEVSMWGTSTAEGLFGGTLGMVLMLTGGLAAGEFPKRVLDTLLILVVSFGLGIIPLVYYFVKQKRWRGALLWIVFIPVAYFSINLAAQTFVYMIVAIAFGSIAVGLGLSKMNIRWVWATCILAVGLLGFNADYFDIGRTLDPEMSAMKFYNEELPKIPDGDYFMGGGWTWAM</sequence>
<keyword evidence="1" id="KW-0812">Transmembrane</keyword>
<feature type="non-terminal residue" evidence="2">
    <location>
        <position position="367"/>
    </location>
</feature>
<dbReference type="AlphaFoldDB" id="A0A0F8ZC19"/>
<feature type="non-terminal residue" evidence="2">
    <location>
        <position position="1"/>
    </location>
</feature>
<dbReference type="InterPro" id="IPR021280">
    <property type="entry name" value="TMEM260-like"/>
</dbReference>
<organism evidence="2">
    <name type="scientific">marine sediment metagenome</name>
    <dbReference type="NCBI Taxonomy" id="412755"/>
    <lineage>
        <taxon>unclassified sequences</taxon>
        <taxon>metagenomes</taxon>
        <taxon>ecological metagenomes</taxon>
    </lineage>
</organism>
<comment type="caution">
    <text evidence="2">The sequence shown here is derived from an EMBL/GenBank/DDBJ whole genome shotgun (WGS) entry which is preliminary data.</text>
</comment>
<feature type="transmembrane region" description="Helical" evidence="1">
    <location>
        <begin position="177"/>
        <end position="196"/>
    </location>
</feature>
<feature type="transmembrane region" description="Helical" evidence="1">
    <location>
        <begin position="310"/>
        <end position="329"/>
    </location>
</feature>
<feature type="transmembrane region" description="Helical" evidence="1">
    <location>
        <begin position="261"/>
        <end position="278"/>
    </location>
</feature>
<accession>A0A0F8ZC19</accession>
<evidence type="ECO:0008006" key="3">
    <source>
        <dbReference type="Google" id="ProtNLM"/>
    </source>
</evidence>
<feature type="transmembrane region" description="Helical" evidence="1">
    <location>
        <begin position="233"/>
        <end position="255"/>
    </location>
</feature>
<keyword evidence="1" id="KW-0472">Membrane</keyword>
<feature type="transmembrane region" description="Helical" evidence="1">
    <location>
        <begin position="137"/>
        <end position="165"/>
    </location>
</feature>